<reference evidence="1 2" key="1">
    <citation type="submission" date="2017-09" db="EMBL/GenBank/DDBJ databases">
        <title>WGS assembly of Aquilegia coerulea Goldsmith.</title>
        <authorList>
            <person name="Hodges S."/>
            <person name="Kramer E."/>
            <person name="Nordborg M."/>
            <person name="Tomkins J."/>
            <person name="Borevitz J."/>
            <person name="Derieg N."/>
            <person name="Yan J."/>
            <person name="Mihaltcheva S."/>
            <person name="Hayes R.D."/>
            <person name="Rokhsar D."/>
        </authorList>
    </citation>
    <scope>NUCLEOTIDE SEQUENCE [LARGE SCALE GENOMIC DNA]</scope>
    <source>
        <strain evidence="2">cv. Goldsmith</strain>
    </source>
</reference>
<dbReference type="AlphaFoldDB" id="A0A2G5DHT3"/>
<name>A0A2G5DHT3_AQUCA</name>
<organism evidence="1 2">
    <name type="scientific">Aquilegia coerulea</name>
    <name type="common">Rocky mountain columbine</name>
    <dbReference type="NCBI Taxonomy" id="218851"/>
    <lineage>
        <taxon>Eukaryota</taxon>
        <taxon>Viridiplantae</taxon>
        <taxon>Streptophyta</taxon>
        <taxon>Embryophyta</taxon>
        <taxon>Tracheophyta</taxon>
        <taxon>Spermatophyta</taxon>
        <taxon>Magnoliopsida</taxon>
        <taxon>Ranunculales</taxon>
        <taxon>Ranunculaceae</taxon>
        <taxon>Thalictroideae</taxon>
        <taxon>Aquilegia</taxon>
    </lineage>
</organism>
<keyword evidence="2" id="KW-1185">Reference proteome</keyword>
<dbReference type="InParanoid" id="A0A2G5DHT3"/>
<dbReference type="Proteomes" id="UP000230069">
    <property type="component" value="Unassembled WGS sequence"/>
</dbReference>
<accession>A0A2G5DHT3</accession>
<gene>
    <name evidence="1" type="ORF">AQUCO_02000485v1</name>
</gene>
<protein>
    <submittedName>
        <fullName evidence="1">Uncharacterized protein</fullName>
    </submittedName>
</protein>
<dbReference type="EMBL" id="KZ305037">
    <property type="protein sequence ID" value="PIA43065.1"/>
    <property type="molecule type" value="Genomic_DNA"/>
</dbReference>
<evidence type="ECO:0000313" key="1">
    <source>
        <dbReference type="EMBL" id="PIA43065.1"/>
    </source>
</evidence>
<evidence type="ECO:0000313" key="2">
    <source>
        <dbReference type="Proteomes" id="UP000230069"/>
    </source>
</evidence>
<sequence length="67" mass="8127">MNWVNFYSYRRTGRKLNSMKYTLYSKNRHQYMTKHELTAVGLTKREVMGRVDSNSSLRRMSANIRRH</sequence>
<proteinExistence type="predicted"/>